<dbReference type="EMBL" id="AOGX02000047">
    <property type="protein sequence ID" value="EOQ86943.1"/>
    <property type="molecule type" value="Genomic_DNA"/>
</dbReference>
<comment type="caution">
    <text evidence="1">The sequence shown here is derived from an EMBL/GenBank/DDBJ whole genome shotgun (WGS) entry which is preliminary data.</text>
</comment>
<sequence length="93" mass="9874">MKKSLILALALGLILANCKSKVYTQEECESALASSFTQIEEEAKKNPAAAPVLAGLQQGKQKMIDKCMEGKFDPSCLKNAPGGLAGIMTCVKK</sequence>
<evidence type="ECO:0000313" key="2">
    <source>
        <dbReference type="Proteomes" id="UP000013996"/>
    </source>
</evidence>
<evidence type="ECO:0000313" key="1">
    <source>
        <dbReference type="EMBL" id="EOQ86943.1"/>
    </source>
</evidence>
<dbReference type="OrthoDB" id="345422at2"/>
<gene>
    <name evidence="1" type="ORF">LEP1GSC202_0057</name>
</gene>
<proteinExistence type="predicted"/>
<dbReference type="NCBIfam" id="TIGR04454">
    <property type="entry name" value="Lepto_4Cys"/>
    <property type="match status" value="1"/>
</dbReference>
<dbReference type="STRING" id="1249483.LEP1GSC202_0057"/>
<reference evidence="1 2" key="1">
    <citation type="submission" date="2013-04" db="EMBL/GenBank/DDBJ databases">
        <authorList>
            <person name="Harkins D.M."/>
            <person name="Durkin A.S."/>
            <person name="Brinkac L.M."/>
            <person name="Haft D.H."/>
            <person name="Selengut J.D."/>
            <person name="Sanka R."/>
            <person name="DePew J."/>
            <person name="Purushe J."/>
            <person name="Hartskeerl R.A."/>
            <person name="Ahmed A."/>
            <person name="van der Linden H."/>
            <person name="Goris M.G.A."/>
            <person name="Vinetz J.M."/>
            <person name="Sutton G.G."/>
            <person name="Nierman W.C."/>
            <person name="Fouts D.E."/>
        </authorList>
    </citation>
    <scope>NUCLEOTIDE SEQUENCE [LARGE SCALE GENOMIC DNA]</scope>
    <source>
        <strain evidence="1 2">Sao Paulo</strain>
    </source>
</reference>
<accession>A0A5E8H832</accession>
<dbReference type="AlphaFoldDB" id="A0A5E8H832"/>
<dbReference type="InterPro" id="IPR031028">
    <property type="entry name" value="Lepto_4Cys"/>
</dbReference>
<dbReference type="RefSeq" id="WP_015679311.1">
    <property type="nucleotide sequence ID" value="NZ_AOGX02000047.1"/>
</dbReference>
<name>A0A5E8H832_9LEPT</name>
<protein>
    <recommendedName>
        <fullName evidence="3">Lipoprotein</fullName>
    </recommendedName>
</protein>
<dbReference type="Proteomes" id="UP000013996">
    <property type="component" value="Unassembled WGS sequence"/>
</dbReference>
<evidence type="ECO:0008006" key="3">
    <source>
        <dbReference type="Google" id="ProtNLM"/>
    </source>
</evidence>
<organism evidence="1 2">
    <name type="scientific">Leptospira yanagawae serovar Saopaulo str. Sao Paulo = ATCC 700523</name>
    <dbReference type="NCBI Taxonomy" id="1249483"/>
    <lineage>
        <taxon>Bacteria</taxon>
        <taxon>Pseudomonadati</taxon>
        <taxon>Spirochaetota</taxon>
        <taxon>Spirochaetia</taxon>
        <taxon>Leptospirales</taxon>
        <taxon>Leptospiraceae</taxon>
        <taxon>Leptospira</taxon>
    </lineage>
</organism>